<proteinExistence type="predicted"/>
<feature type="domain" description="HTH CENPB-type" evidence="2">
    <location>
        <begin position="48"/>
        <end position="101"/>
    </location>
</feature>
<dbReference type="Gene3D" id="1.10.10.60">
    <property type="entry name" value="Homeodomain-like"/>
    <property type="match status" value="1"/>
</dbReference>
<evidence type="ECO:0000259" key="2">
    <source>
        <dbReference type="Pfam" id="PF03221"/>
    </source>
</evidence>
<dbReference type="Proteomes" id="UP001295444">
    <property type="component" value="Chromosome 02"/>
</dbReference>
<evidence type="ECO:0000256" key="1">
    <source>
        <dbReference type="ARBA" id="ARBA00023125"/>
    </source>
</evidence>
<reference evidence="3" key="1">
    <citation type="submission" date="2022-03" db="EMBL/GenBank/DDBJ databases">
        <authorList>
            <person name="Alioto T."/>
            <person name="Alioto T."/>
            <person name="Gomez Garrido J."/>
        </authorList>
    </citation>
    <scope>NUCLEOTIDE SEQUENCE</scope>
</reference>
<dbReference type="SUPFAM" id="SSF46689">
    <property type="entry name" value="Homeodomain-like"/>
    <property type="match status" value="1"/>
</dbReference>
<accession>A0AAD1RJA2</accession>
<protein>
    <submittedName>
        <fullName evidence="3">Tigger transposable element-derived 1-like</fullName>
    </submittedName>
</protein>
<dbReference type="AlphaFoldDB" id="A0AAD1RJA2"/>
<name>A0AAD1RJA2_PELCU</name>
<keyword evidence="4" id="KW-1185">Reference proteome</keyword>
<keyword evidence="1" id="KW-0238">DNA-binding</keyword>
<organism evidence="3 4">
    <name type="scientific">Pelobates cultripes</name>
    <name type="common">Western spadefoot toad</name>
    <dbReference type="NCBI Taxonomy" id="61616"/>
    <lineage>
        <taxon>Eukaryota</taxon>
        <taxon>Metazoa</taxon>
        <taxon>Chordata</taxon>
        <taxon>Craniata</taxon>
        <taxon>Vertebrata</taxon>
        <taxon>Euteleostomi</taxon>
        <taxon>Amphibia</taxon>
        <taxon>Batrachia</taxon>
        <taxon>Anura</taxon>
        <taxon>Pelobatoidea</taxon>
        <taxon>Pelobatidae</taxon>
        <taxon>Pelobates</taxon>
    </lineage>
</organism>
<sequence length="103" mass="11234">MRLTDPTKEYGRNASTIATILKVKEKITGMDAAKGIARVSKQQPPVVEEVEKLLLLWIEQKQCAVDTVTEVIICEKAKALHADLLNQQPGTSADAEGFKASRG</sequence>
<dbReference type="Pfam" id="PF03221">
    <property type="entry name" value="HTH_Tnp_Tc5"/>
    <property type="match status" value="1"/>
</dbReference>
<dbReference type="GO" id="GO:0003677">
    <property type="term" value="F:DNA binding"/>
    <property type="evidence" value="ECO:0007669"/>
    <property type="project" value="UniProtKB-KW"/>
</dbReference>
<gene>
    <name evidence="3" type="ORF">PECUL_23A020961</name>
</gene>
<evidence type="ECO:0000313" key="4">
    <source>
        <dbReference type="Proteomes" id="UP001295444"/>
    </source>
</evidence>
<dbReference type="InterPro" id="IPR006600">
    <property type="entry name" value="HTH_CenpB_DNA-bd_dom"/>
</dbReference>
<dbReference type="EMBL" id="OW240913">
    <property type="protein sequence ID" value="CAH2253841.1"/>
    <property type="molecule type" value="Genomic_DNA"/>
</dbReference>
<evidence type="ECO:0000313" key="3">
    <source>
        <dbReference type="EMBL" id="CAH2253841.1"/>
    </source>
</evidence>
<dbReference type="InterPro" id="IPR009057">
    <property type="entry name" value="Homeodomain-like_sf"/>
</dbReference>